<gene>
    <name evidence="1" type="ORF">KIN20_030969</name>
</gene>
<name>A0AAD5R658_PARTN</name>
<sequence length="77" mass="8767">MVAYDSRQQLRRNNKCSRTSFATLIVTLSRQLADFAQRTTPNVGRSGAREALEMTLLYDNAQPHITKSTLRIIEKVN</sequence>
<accession>A0AAD5R658</accession>
<evidence type="ECO:0000313" key="2">
    <source>
        <dbReference type="Proteomes" id="UP001196413"/>
    </source>
</evidence>
<protein>
    <submittedName>
        <fullName evidence="1">Uncharacterized protein</fullName>
    </submittedName>
</protein>
<proteinExistence type="predicted"/>
<keyword evidence="2" id="KW-1185">Reference proteome</keyword>
<organism evidence="1 2">
    <name type="scientific">Parelaphostrongylus tenuis</name>
    <name type="common">Meningeal worm</name>
    <dbReference type="NCBI Taxonomy" id="148309"/>
    <lineage>
        <taxon>Eukaryota</taxon>
        <taxon>Metazoa</taxon>
        <taxon>Ecdysozoa</taxon>
        <taxon>Nematoda</taxon>
        <taxon>Chromadorea</taxon>
        <taxon>Rhabditida</taxon>
        <taxon>Rhabditina</taxon>
        <taxon>Rhabditomorpha</taxon>
        <taxon>Strongyloidea</taxon>
        <taxon>Metastrongylidae</taxon>
        <taxon>Parelaphostrongylus</taxon>
    </lineage>
</organism>
<evidence type="ECO:0000313" key="1">
    <source>
        <dbReference type="EMBL" id="KAJ1369494.1"/>
    </source>
</evidence>
<reference evidence="1" key="1">
    <citation type="submission" date="2021-06" db="EMBL/GenBank/DDBJ databases">
        <title>Parelaphostrongylus tenuis whole genome reference sequence.</title>
        <authorList>
            <person name="Garwood T.J."/>
            <person name="Larsen P.A."/>
            <person name="Fountain-Jones N.M."/>
            <person name="Garbe J.R."/>
            <person name="Macchietto M.G."/>
            <person name="Kania S.A."/>
            <person name="Gerhold R.W."/>
            <person name="Richards J.E."/>
            <person name="Wolf T.M."/>
        </authorList>
    </citation>
    <scope>NUCLEOTIDE SEQUENCE</scope>
    <source>
        <strain evidence="1">MNPRO001-30</strain>
        <tissue evidence="1">Meninges</tissue>
    </source>
</reference>
<comment type="caution">
    <text evidence="1">The sequence shown here is derived from an EMBL/GenBank/DDBJ whole genome shotgun (WGS) entry which is preliminary data.</text>
</comment>
<dbReference type="EMBL" id="JAHQIW010006580">
    <property type="protein sequence ID" value="KAJ1369494.1"/>
    <property type="molecule type" value="Genomic_DNA"/>
</dbReference>
<dbReference type="AlphaFoldDB" id="A0AAD5R658"/>
<dbReference type="Proteomes" id="UP001196413">
    <property type="component" value="Unassembled WGS sequence"/>
</dbReference>